<dbReference type="CDD" id="cd12148">
    <property type="entry name" value="fungal_TF_MHR"/>
    <property type="match status" value="1"/>
</dbReference>
<feature type="compositionally biased region" description="Polar residues" evidence="4">
    <location>
        <begin position="167"/>
        <end position="179"/>
    </location>
</feature>
<dbReference type="GO" id="GO:0003677">
    <property type="term" value="F:DNA binding"/>
    <property type="evidence" value="ECO:0007669"/>
    <property type="project" value="InterPro"/>
</dbReference>
<feature type="compositionally biased region" description="Low complexity" evidence="4">
    <location>
        <begin position="53"/>
        <end position="69"/>
    </location>
</feature>
<protein>
    <submittedName>
        <fullName evidence="6">Fungal-specific transcription factor domain-containing protein</fullName>
    </submittedName>
</protein>
<name>A0A9P8Y7W1_9PEZI</name>
<dbReference type="InterPro" id="IPR036864">
    <property type="entry name" value="Zn2-C6_fun-type_DNA-bd_sf"/>
</dbReference>
<dbReference type="InterPro" id="IPR007219">
    <property type="entry name" value="XnlR_reg_dom"/>
</dbReference>
<comment type="subcellular location">
    <subcellularLocation>
        <location evidence="1">Nucleus</location>
    </subcellularLocation>
</comment>
<proteinExistence type="predicted"/>
<dbReference type="CDD" id="cd00067">
    <property type="entry name" value="GAL4"/>
    <property type="match status" value="1"/>
</dbReference>
<feature type="domain" description="Zn(2)-C6 fungal-type" evidence="5">
    <location>
        <begin position="84"/>
        <end position="113"/>
    </location>
</feature>
<dbReference type="PANTHER" id="PTHR31001">
    <property type="entry name" value="UNCHARACTERIZED TRANSCRIPTIONAL REGULATORY PROTEIN"/>
    <property type="match status" value="1"/>
</dbReference>
<dbReference type="EMBL" id="JAGTJQ010000003">
    <property type="protein sequence ID" value="KAH7034549.1"/>
    <property type="molecule type" value="Genomic_DNA"/>
</dbReference>
<sequence>MDFSGSNLSPQPNGGAYDFSTVSSTSTPQDLFDPHPQPPLANPPTSYAPTAGPPRTTMPMTFTPTGPMTLDPSLPPSEALNPRSCVVCRKRKVRCDKHMPCGNCRKANIQCVFPAPGRAPRRPRPKDPNAPPKQASEREVELMKRLRKLEGIVEDLSGQVEIETAKHSGSNDGSPTAATDSAHDDRRLNLDASQRRAPHSDPGDTVKASRRSLDSGVSSPTIGVRRDFGRLVVNDRGKTKYISNAFWAKVNDEINELKAQTQQLSDPDTDLSDNEDSPETHEYAVQGDHHSFVLGYRSSDVDLSSLHPPQTQIPFIWQVYVDNVDPLVKILHVPTMSKTIRALRHNMSDLSPAMEALLFSIYYSAITSMEPAEVVSTLGVEKDGLINQYRFACEQALAKANFLTSTDIVVAQAFALFLVLVRRHDETRFAWTLTAVLTRMGHSMGLHREGTTLKGLKPFDVEMRRRLWWAMCVIDLRGAEDQGTELSIPEGSFDTRLPLNINDVDIDPESTDFPEERVGATDSTFCLVRFEICSFARKVYIAHSGIEGAAQDSLGTVAEREETLEALHKRIDEKYLRESTDKANHPLQWTAATIHRLIMAKIRLMMYQPLFSTCESEEVLSQEMQDRIFLAAVDLVEYTKVLNSEPVCRQWRWLFQTYTQWHAVAFVLIQVIRRPWSASIERGWQALSATFMDPEPADCTMASVHASVWVPMRKLMIKARRHREKELVRLRADPEAARQLDLAESNRLLPASFRHLSASMRNAQAQERWRKLVGREGLDPKTENANAVSGNNSTSAASSQAQVVPRGEPTPQQQEYLNQVMTDPSFTTSNLFDAAFPGESTMDQLRHAAFYGGIFAPGAYDPNGTGSAQQPAQQQQPQQNTMGFIGNAANLTGTFNSPSSKSYSGPITPANGAGATSGVNGSNNNMMNPQAALTPLLSENPPSWLWTEQWGSGPVGGNVEGVDPDVNMDEDFSWQNWQDTLRGFDTEGTLGIGRTGFMGGI</sequence>
<dbReference type="Pfam" id="PF00172">
    <property type="entry name" value="Zn_clus"/>
    <property type="match status" value="1"/>
</dbReference>
<comment type="caution">
    <text evidence="6">The sequence shown here is derived from an EMBL/GenBank/DDBJ whole genome shotgun (WGS) entry which is preliminary data.</text>
</comment>
<dbReference type="GO" id="GO:0008270">
    <property type="term" value="F:zinc ion binding"/>
    <property type="evidence" value="ECO:0007669"/>
    <property type="project" value="InterPro"/>
</dbReference>
<dbReference type="GO" id="GO:0005634">
    <property type="term" value="C:nucleus"/>
    <property type="evidence" value="ECO:0007669"/>
    <property type="project" value="UniProtKB-SubCell"/>
</dbReference>
<dbReference type="GO" id="GO:0000981">
    <property type="term" value="F:DNA-binding transcription factor activity, RNA polymerase II-specific"/>
    <property type="evidence" value="ECO:0007669"/>
    <property type="project" value="InterPro"/>
</dbReference>
<accession>A0A9P8Y7W1</accession>
<dbReference type="GO" id="GO:0006351">
    <property type="term" value="P:DNA-templated transcription"/>
    <property type="evidence" value="ECO:0007669"/>
    <property type="project" value="InterPro"/>
</dbReference>
<organism evidence="6 7">
    <name type="scientific">Microdochium trichocladiopsis</name>
    <dbReference type="NCBI Taxonomy" id="1682393"/>
    <lineage>
        <taxon>Eukaryota</taxon>
        <taxon>Fungi</taxon>
        <taxon>Dikarya</taxon>
        <taxon>Ascomycota</taxon>
        <taxon>Pezizomycotina</taxon>
        <taxon>Sordariomycetes</taxon>
        <taxon>Xylariomycetidae</taxon>
        <taxon>Xylariales</taxon>
        <taxon>Microdochiaceae</taxon>
        <taxon>Microdochium</taxon>
    </lineage>
</organism>
<feature type="region of interest" description="Disordered" evidence="4">
    <location>
        <begin position="114"/>
        <end position="139"/>
    </location>
</feature>
<feature type="region of interest" description="Disordered" evidence="4">
    <location>
        <begin position="1"/>
        <end position="69"/>
    </location>
</feature>
<dbReference type="RefSeq" id="XP_046014642.1">
    <property type="nucleotide sequence ID" value="XM_046162472.1"/>
</dbReference>
<evidence type="ECO:0000313" key="7">
    <source>
        <dbReference type="Proteomes" id="UP000756346"/>
    </source>
</evidence>
<feature type="region of interest" description="Disordered" evidence="4">
    <location>
        <begin position="164"/>
        <end position="220"/>
    </location>
</feature>
<feature type="compositionally biased region" description="Polar residues" evidence="4">
    <location>
        <begin position="20"/>
        <end position="29"/>
    </location>
</feature>
<dbReference type="PROSITE" id="PS50048">
    <property type="entry name" value="ZN2_CY6_FUNGAL_2"/>
    <property type="match status" value="1"/>
</dbReference>
<gene>
    <name evidence="6" type="ORF">B0I36DRAFT_428882</name>
</gene>
<evidence type="ECO:0000259" key="5">
    <source>
        <dbReference type="PROSITE" id="PS50048"/>
    </source>
</evidence>
<feature type="compositionally biased region" description="Polar residues" evidence="4">
    <location>
        <begin position="1"/>
        <end position="12"/>
    </location>
</feature>
<feature type="compositionally biased region" description="Low complexity" evidence="4">
    <location>
        <begin position="784"/>
        <end position="804"/>
    </location>
</feature>
<evidence type="ECO:0000313" key="6">
    <source>
        <dbReference type="EMBL" id="KAH7034549.1"/>
    </source>
</evidence>
<dbReference type="SMART" id="SM00066">
    <property type="entry name" value="GAL4"/>
    <property type="match status" value="1"/>
</dbReference>
<evidence type="ECO:0000256" key="3">
    <source>
        <dbReference type="ARBA" id="ARBA00023242"/>
    </source>
</evidence>
<dbReference type="SUPFAM" id="SSF57701">
    <property type="entry name" value="Zn2/Cys6 DNA-binding domain"/>
    <property type="match status" value="1"/>
</dbReference>
<evidence type="ECO:0000256" key="2">
    <source>
        <dbReference type="ARBA" id="ARBA00022723"/>
    </source>
</evidence>
<dbReference type="Proteomes" id="UP000756346">
    <property type="component" value="Unassembled WGS sequence"/>
</dbReference>
<dbReference type="InterPro" id="IPR001138">
    <property type="entry name" value="Zn2Cys6_DnaBD"/>
</dbReference>
<dbReference type="PANTHER" id="PTHR31001:SF50">
    <property type="entry name" value="ZN(II)2CYS6 TRANSCRIPTION FACTOR (EUROFUNG)"/>
    <property type="match status" value="1"/>
</dbReference>
<dbReference type="PROSITE" id="PS00463">
    <property type="entry name" value="ZN2_CY6_FUNGAL_1"/>
    <property type="match status" value="1"/>
</dbReference>
<dbReference type="InterPro" id="IPR050613">
    <property type="entry name" value="Sec_Metabolite_Reg"/>
</dbReference>
<reference evidence="6" key="1">
    <citation type="journal article" date="2021" name="Nat. Commun.">
        <title>Genetic determinants of endophytism in the Arabidopsis root mycobiome.</title>
        <authorList>
            <person name="Mesny F."/>
            <person name="Miyauchi S."/>
            <person name="Thiergart T."/>
            <person name="Pickel B."/>
            <person name="Atanasova L."/>
            <person name="Karlsson M."/>
            <person name="Huettel B."/>
            <person name="Barry K.W."/>
            <person name="Haridas S."/>
            <person name="Chen C."/>
            <person name="Bauer D."/>
            <person name="Andreopoulos W."/>
            <person name="Pangilinan J."/>
            <person name="LaButti K."/>
            <person name="Riley R."/>
            <person name="Lipzen A."/>
            <person name="Clum A."/>
            <person name="Drula E."/>
            <person name="Henrissat B."/>
            <person name="Kohler A."/>
            <person name="Grigoriev I.V."/>
            <person name="Martin F.M."/>
            <person name="Hacquard S."/>
        </authorList>
    </citation>
    <scope>NUCLEOTIDE SEQUENCE</scope>
    <source>
        <strain evidence="6">MPI-CAGE-CH-0230</strain>
    </source>
</reference>
<dbReference type="Pfam" id="PF04082">
    <property type="entry name" value="Fungal_trans"/>
    <property type="match status" value="1"/>
</dbReference>
<dbReference type="OrthoDB" id="3989227at2759"/>
<evidence type="ECO:0000256" key="1">
    <source>
        <dbReference type="ARBA" id="ARBA00004123"/>
    </source>
</evidence>
<dbReference type="SMART" id="SM00906">
    <property type="entry name" value="Fungal_trans"/>
    <property type="match status" value="1"/>
</dbReference>
<keyword evidence="2" id="KW-0479">Metal-binding</keyword>
<feature type="compositionally biased region" description="Acidic residues" evidence="4">
    <location>
        <begin position="267"/>
        <end position="277"/>
    </location>
</feature>
<dbReference type="AlphaFoldDB" id="A0A9P8Y7W1"/>
<feature type="region of interest" description="Disordered" evidence="4">
    <location>
        <begin position="775"/>
        <end position="810"/>
    </location>
</feature>
<dbReference type="Gene3D" id="4.10.240.10">
    <property type="entry name" value="Zn(2)-C6 fungal-type DNA-binding domain"/>
    <property type="match status" value="1"/>
</dbReference>
<feature type="region of interest" description="Disordered" evidence="4">
    <location>
        <begin position="260"/>
        <end position="281"/>
    </location>
</feature>
<evidence type="ECO:0000256" key="4">
    <source>
        <dbReference type="SAM" id="MobiDB-lite"/>
    </source>
</evidence>
<keyword evidence="3" id="KW-0539">Nucleus</keyword>
<keyword evidence="7" id="KW-1185">Reference proteome</keyword>
<dbReference type="GeneID" id="70192018"/>